<evidence type="ECO:0000313" key="5">
    <source>
        <dbReference type="EMBL" id="KAK3246242.1"/>
    </source>
</evidence>
<gene>
    <name evidence="5" type="ORF">CYMTET_44214</name>
</gene>
<proteinExistence type="predicted"/>
<protein>
    <submittedName>
        <fullName evidence="5">Uncharacterized protein</fullName>
    </submittedName>
</protein>
<dbReference type="InterPro" id="IPR001258">
    <property type="entry name" value="NHL_repeat"/>
</dbReference>
<evidence type="ECO:0000256" key="2">
    <source>
        <dbReference type="SAM" id="MobiDB-lite"/>
    </source>
</evidence>
<evidence type="ECO:0000313" key="6">
    <source>
        <dbReference type="Proteomes" id="UP001190700"/>
    </source>
</evidence>
<dbReference type="Pfam" id="PF01436">
    <property type="entry name" value="NHL"/>
    <property type="match status" value="2"/>
</dbReference>
<dbReference type="AlphaFoldDB" id="A0AAE0C0P0"/>
<reference evidence="5 6" key="1">
    <citation type="journal article" date="2015" name="Genome Biol. Evol.">
        <title>Comparative Genomics of a Bacterivorous Green Alga Reveals Evolutionary Causalities and Consequences of Phago-Mixotrophic Mode of Nutrition.</title>
        <authorList>
            <person name="Burns J.A."/>
            <person name="Paasch A."/>
            <person name="Narechania A."/>
            <person name="Kim E."/>
        </authorList>
    </citation>
    <scope>NUCLEOTIDE SEQUENCE [LARGE SCALE GENOMIC DNA]</scope>
    <source>
        <strain evidence="5 6">PLY_AMNH</strain>
    </source>
</reference>
<evidence type="ECO:0000256" key="4">
    <source>
        <dbReference type="SAM" id="SignalP"/>
    </source>
</evidence>
<evidence type="ECO:0000256" key="1">
    <source>
        <dbReference type="ARBA" id="ARBA00022737"/>
    </source>
</evidence>
<dbReference type="PANTHER" id="PTHR46388:SF2">
    <property type="entry name" value="NHL REPEAT-CONTAINING PROTEIN 2"/>
    <property type="match status" value="1"/>
</dbReference>
<dbReference type="Gene3D" id="2.120.10.30">
    <property type="entry name" value="TolB, C-terminal domain"/>
    <property type="match status" value="4"/>
</dbReference>
<keyword evidence="3" id="KW-1133">Transmembrane helix</keyword>
<feature type="signal peptide" evidence="4">
    <location>
        <begin position="1"/>
        <end position="28"/>
    </location>
</feature>
<organism evidence="5 6">
    <name type="scientific">Cymbomonas tetramitiformis</name>
    <dbReference type="NCBI Taxonomy" id="36881"/>
    <lineage>
        <taxon>Eukaryota</taxon>
        <taxon>Viridiplantae</taxon>
        <taxon>Chlorophyta</taxon>
        <taxon>Pyramimonadophyceae</taxon>
        <taxon>Pyramimonadales</taxon>
        <taxon>Pyramimonadaceae</taxon>
        <taxon>Cymbomonas</taxon>
    </lineage>
</organism>
<dbReference type="SUPFAM" id="SSF101898">
    <property type="entry name" value="NHL repeat"/>
    <property type="match status" value="1"/>
</dbReference>
<keyword evidence="4" id="KW-0732">Signal</keyword>
<evidence type="ECO:0000256" key="3">
    <source>
        <dbReference type="SAM" id="Phobius"/>
    </source>
</evidence>
<name>A0AAE0C0P0_9CHLO</name>
<feature type="region of interest" description="Disordered" evidence="2">
    <location>
        <begin position="429"/>
        <end position="490"/>
    </location>
</feature>
<keyword evidence="6" id="KW-1185">Reference proteome</keyword>
<feature type="chain" id="PRO_5042224935" evidence="4">
    <location>
        <begin position="29"/>
        <end position="589"/>
    </location>
</feature>
<comment type="caution">
    <text evidence="5">The sequence shown here is derived from an EMBL/GenBank/DDBJ whole genome shotgun (WGS) entry which is preliminary data.</text>
</comment>
<dbReference type="Proteomes" id="UP001190700">
    <property type="component" value="Unassembled WGS sequence"/>
</dbReference>
<dbReference type="PANTHER" id="PTHR46388">
    <property type="entry name" value="NHL REPEAT-CONTAINING PROTEIN 2"/>
    <property type="match status" value="1"/>
</dbReference>
<keyword evidence="3" id="KW-0472">Membrane</keyword>
<accession>A0AAE0C0P0</accession>
<dbReference type="InterPro" id="IPR011042">
    <property type="entry name" value="6-blade_b-propeller_TolB-like"/>
</dbReference>
<feature type="transmembrane region" description="Helical" evidence="3">
    <location>
        <begin position="499"/>
        <end position="522"/>
    </location>
</feature>
<dbReference type="EMBL" id="LGRX02030029">
    <property type="protein sequence ID" value="KAK3246242.1"/>
    <property type="molecule type" value="Genomic_DNA"/>
</dbReference>
<keyword evidence="3" id="KW-0812">Transmembrane</keyword>
<keyword evidence="1" id="KW-0677">Repeat</keyword>
<feature type="compositionally biased region" description="Pro residues" evidence="2">
    <location>
        <begin position="438"/>
        <end position="485"/>
    </location>
</feature>
<sequence>MRSRPSKIHSFLSFSAFLAALHVWPTAGLNGTCQPTLCLQGYSCDDWANAGYYSCYILENNGCDCSDCQCTGGLEGVVTTAAGSSGSADGTGTNAEFSYPYGLEVTRTGRTVYIADKSNHLIREMQEPRYITNFSEYVVNTTAGNGTAGDADGPAEMSMFNNPIDVEVTQDGSILFVVDESNHKIRRINITSMEVTTVAGNGTDGYTDGTGTEALFNKPAAMKLTQDDTRAYVADQKNNRIRCLVIAASAVTTLAGGTSPDALDGTGTEARFNSPLGITASADGNLVYVADTRNHLIRQIVVESRAVTTIAGKSGDSSGSADGTGAAAEFSFPVQLEVLSDGDTLYVTDGLNNLLRRIYISSRRVTTVAGSETGYVDGTGDSAEFYQPSGLTVSPDDSLVYVSDFYNHAIRRVKITSAANTRCFDDAFTSTSTSSPATLPPPPPPPAPPPALNPSPSPPPPSPPPPPFPPPPPSPPPPPGFPLPPSTSSSSAWYEDSELIAYVSAGGGVAVLLVAIAACLCWRTRNREEQEASTPVPEMSSLAMTNPVDLEDYFSDNQQEASDLQDIQLMELVRQHREKDDDHVEVENC</sequence>